<dbReference type="FunFam" id="3.90.1150.10:FF:000004">
    <property type="entry name" value="2-amino-3-ketobutyrate coenzyme A ligase"/>
    <property type="match status" value="1"/>
</dbReference>
<dbReference type="EC" id="2.3.1.47" evidence="12"/>
<organism evidence="14 15">
    <name type="scientific">Thermoanaerobacter brockii subsp. finnii (strain ATCC 43586 / DSM 3389 / AKO-1)</name>
    <name type="common">Thermoanaerobacter finnii</name>
    <dbReference type="NCBI Taxonomy" id="509193"/>
    <lineage>
        <taxon>Bacteria</taxon>
        <taxon>Bacillati</taxon>
        <taxon>Bacillota</taxon>
        <taxon>Clostridia</taxon>
        <taxon>Thermoanaerobacterales</taxon>
        <taxon>Thermoanaerobacteraceae</taxon>
        <taxon>Thermoanaerobacter</taxon>
    </lineage>
</organism>
<dbReference type="Pfam" id="PF00155">
    <property type="entry name" value="Aminotran_1_2"/>
    <property type="match status" value="1"/>
</dbReference>
<dbReference type="FunFam" id="3.40.640.10:FF:000006">
    <property type="entry name" value="5-aminolevulinate synthase, mitochondrial"/>
    <property type="match status" value="1"/>
</dbReference>
<reference evidence="14 15" key="1">
    <citation type="submission" date="2011-01" db="EMBL/GenBank/DDBJ databases">
        <title>Complete sequence of Thermoanaerobacter brockii finnii Ako-1.</title>
        <authorList>
            <consortium name="US DOE Joint Genome Institute"/>
            <person name="Lucas S."/>
            <person name="Copeland A."/>
            <person name="Lapidus A."/>
            <person name="Cheng J.-F."/>
            <person name="Goodwin L."/>
            <person name="Pitluck S."/>
            <person name="Chertkov O."/>
            <person name="Munk C."/>
            <person name="Detter J.C."/>
            <person name="Han C."/>
            <person name="Tapia R."/>
            <person name="Land M."/>
            <person name="Hauser L."/>
            <person name="Kyrpides N."/>
            <person name="Ivanova N."/>
            <person name="Mikhailova N."/>
            <person name="Pagani I."/>
            <person name="Hemme C.L."/>
            <person name="Woyke T."/>
        </authorList>
    </citation>
    <scope>NUCLEOTIDE SEQUENCE [LARGE SCALE GENOMIC DNA]</scope>
    <source>
        <strain evidence="15">ATCC 43586 / DSM 3389 / AKO-1</strain>
    </source>
</reference>
<evidence type="ECO:0000256" key="10">
    <source>
        <dbReference type="ARBA" id="ARBA00047715"/>
    </source>
</evidence>
<evidence type="ECO:0000256" key="3">
    <source>
        <dbReference type="ARBA" id="ARBA00004746"/>
    </source>
</evidence>
<evidence type="ECO:0000256" key="8">
    <source>
        <dbReference type="ARBA" id="ARBA00022898"/>
    </source>
</evidence>
<evidence type="ECO:0000256" key="6">
    <source>
        <dbReference type="ARBA" id="ARBA00022679"/>
    </source>
</evidence>
<evidence type="ECO:0000256" key="1">
    <source>
        <dbReference type="ARBA" id="ARBA00001933"/>
    </source>
</evidence>
<evidence type="ECO:0000313" key="15">
    <source>
        <dbReference type="Proteomes" id="UP000002062"/>
    </source>
</evidence>
<dbReference type="InterPro" id="IPR010962">
    <property type="entry name" value="AONS_Archaea/Firmicutes"/>
</dbReference>
<dbReference type="NCBIfam" id="TIGR01825">
    <property type="entry name" value="gly_Cac_T_rel"/>
    <property type="match status" value="1"/>
</dbReference>
<dbReference type="AlphaFoldDB" id="E8UUH7"/>
<dbReference type="InterPro" id="IPR001917">
    <property type="entry name" value="Aminotrans_II_pyridoxalP_BS"/>
</dbReference>
<evidence type="ECO:0000256" key="9">
    <source>
        <dbReference type="ARBA" id="ARBA00023315"/>
    </source>
</evidence>
<dbReference type="PANTHER" id="PTHR13693:SF3">
    <property type="entry name" value="LD36009P"/>
    <property type="match status" value="1"/>
</dbReference>
<dbReference type="GO" id="GO:0009102">
    <property type="term" value="P:biotin biosynthetic process"/>
    <property type="evidence" value="ECO:0007669"/>
    <property type="project" value="UniProtKB-UniRule"/>
</dbReference>
<keyword evidence="15" id="KW-1185">Reference proteome</keyword>
<comment type="catalytic activity">
    <reaction evidence="10 12">
        <text>6-carboxyhexanoyl-[ACP] + L-alanine + H(+) = (8S)-8-amino-7-oxononanoate + holo-[ACP] + CO2</text>
        <dbReference type="Rhea" id="RHEA:42288"/>
        <dbReference type="Rhea" id="RHEA-COMP:9685"/>
        <dbReference type="Rhea" id="RHEA-COMP:9955"/>
        <dbReference type="ChEBI" id="CHEBI:15378"/>
        <dbReference type="ChEBI" id="CHEBI:16526"/>
        <dbReference type="ChEBI" id="CHEBI:57972"/>
        <dbReference type="ChEBI" id="CHEBI:64479"/>
        <dbReference type="ChEBI" id="CHEBI:78846"/>
        <dbReference type="ChEBI" id="CHEBI:149468"/>
        <dbReference type="EC" id="2.3.1.47"/>
    </reaction>
</comment>
<evidence type="ECO:0000256" key="2">
    <source>
        <dbReference type="ARBA" id="ARBA00002513"/>
    </source>
</evidence>
<dbReference type="CDD" id="cd06454">
    <property type="entry name" value="KBL_like"/>
    <property type="match status" value="1"/>
</dbReference>
<dbReference type="GO" id="GO:0030170">
    <property type="term" value="F:pyridoxal phosphate binding"/>
    <property type="evidence" value="ECO:0007669"/>
    <property type="project" value="InterPro"/>
</dbReference>
<evidence type="ECO:0000256" key="12">
    <source>
        <dbReference type="RuleBase" id="RU003693"/>
    </source>
</evidence>
<name>E8UUH7_THEBF</name>
<evidence type="ECO:0000259" key="13">
    <source>
        <dbReference type="Pfam" id="PF00155"/>
    </source>
</evidence>
<keyword evidence="7" id="KW-0093">Biotin biosynthesis</keyword>
<dbReference type="GO" id="GO:0008710">
    <property type="term" value="F:8-amino-7-oxononanoate synthase activity"/>
    <property type="evidence" value="ECO:0007669"/>
    <property type="project" value="UniProtKB-UniRule"/>
</dbReference>
<comment type="pathway">
    <text evidence="3 12">Cofactor biosynthesis; biotin biosynthesis.</text>
</comment>
<comment type="function">
    <text evidence="2 12">Catalyzes the decarboxylative condensation of pimeloyl-[acyl-carrier protein] and L-alanine to produce 8-amino-7-oxononanoate (AON), [acyl-carrier protein], and carbon dioxide.</text>
</comment>
<dbReference type="InterPro" id="IPR015421">
    <property type="entry name" value="PyrdxlP-dep_Trfase_major"/>
</dbReference>
<dbReference type="KEGG" id="tbo:Thebr_0296"/>
<dbReference type="Proteomes" id="UP000002062">
    <property type="component" value="Chromosome"/>
</dbReference>
<dbReference type="InterPro" id="IPR015424">
    <property type="entry name" value="PyrdxlP-dep_Trfase"/>
</dbReference>
<dbReference type="Gene3D" id="3.90.1150.10">
    <property type="entry name" value="Aspartate Aminotransferase, domain 1"/>
    <property type="match status" value="1"/>
</dbReference>
<evidence type="ECO:0000256" key="4">
    <source>
        <dbReference type="ARBA" id="ARBA00010008"/>
    </source>
</evidence>
<comment type="cofactor">
    <cofactor evidence="1 11 12">
        <name>pyridoxal 5'-phosphate</name>
        <dbReference type="ChEBI" id="CHEBI:597326"/>
    </cofactor>
</comment>
<evidence type="ECO:0000256" key="5">
    <source>
        <dbReference type="ARBA" id="ARBA00011738"/>
    </source>
</evidence>
<dbReference type="NCBIfam" id="TIGR00858">
    <property type="entry name" value="bioF"/>
    <property type="match status" value="1"/>
</dbReference>
<dbReference type="GO" id="GO:0005737">
    <property type="term" value="C:cytoplasm"/>
    <property type="evidence" value="ECO:0007669"/>
    <property type="project" value="UniProtKB-ARBA"/>
</dbReference>
<dbReference type="SMR" id="E8UUH7"/>
<dbReference type="NCBIfam" id="NF005394">
    <property type="entry name" value="PRK06939.1"/>
    <property type="match status" value="1"/>
</dbReference>
<protein>
    <recommendedName>
        <fullName evidence="12">8-amino-7-ketopelargonate synthase</fullName>
        <ecNumber evidence="12">2.3.1.47</ecNumber>
    </recommendedName>
</protein>
<feature type="modified residue" description="N6-(pyridoxal phosphate)lysine" evidence="11">
    <location>
        <position position="243"/>
    </location>
</feature>
<dbReference type="Gene3D" id="3.40.640.10">
    <property type="entry name" value="Type I PLP-dependent aspartate aminotransferase-like (Major domain)"/>
    <property type="match status" value="1"/>
</dbReference>
<evidence type="ECO:0000256" key="7">
    <source>
        <dbReference type="ARBA" id="ARBA00022756"/>
    </source>
</evidence>
<proteinExistence type="inferred from homology"/>
<gene>
    <name evidence="14" type="ordered locus">Thebr_0296</name>
</gene>
<dbReference type="HOGENOM" id="CLU_015846_11_0_9"/>
<evidence type="ECO:0000256" key="11">
    <source>
        <dbReference type="PIRSR" id="PIRSR604723-51"/>
    </source>
</evidence>
<comment type="similarity">
    <text evidence="4 12">Belongs to the class-II pyridoxal-phosphate-dependent aminotransferase family. BioF subfamily.</text>
</comment>
<dbReference type="InterPro" id="IPR004723">
    <property type="entry name" value="AONS_Archaea/Proteobacteria"/>
</dbReference>
<dbReference type="PANTHER" id="PTHR13693">
    <property type="entry name" value="CLASS II AMINOTRANSFERASE/8-AMINO-7-OXONONANOATE SYNTHASE"/>
    <property type="match status" value="1"/>
</dbReference>
<keyword evidence="6 12" id="KW-0808">Transferase</keyword>
<keyword evidence="9 14" id="KW-0012">Acyltransferase</keyword>
<dbReference type="UniPathway" id="UPA00078"/>
<dbReference type="RefSeq" id="WP_003867784.1">
    <property type="nucleotide sequence ID" value="NC_014964.1"/>
</dbReference>
<dbReference type="InterPro" id="IPR050087">
    <property type="entry name" value="AON_synthase_class-II"/>
</dbReference>
<dbReference type="PROSITE" id="PS00599">
    <property type="entry name" value="AA_TRANSFER_CLASS_2"/>
    <property type="match status" value="1"/>
</dbReference>
<dbReference type="InterPro" id="IPR015422">
    <property type="entry name" value="PyrdxlP-dep_Trfase_small"/>
</dbReference>
<sequence>MSSIHDLDFIKEKLEELKKAGVYRKLTVLESPSGPRSIIDGKEVINLSSNNYLGLANHPRLKKAAIEAIEKWGVGAGAVRTIIGNMTIHEELERKLAEFKREEAVLTFQSGFTANMGVIQAVVDKGDVIISDELNHASIIDGCRLSRADVVIYKHSDMEDLERVLKEVKDKYRVKMIITDGVFSMDGDIAKLPEIVKLAEKYSAITYVDDAHASGVLGESGRGSADHFNLHGRIDIQIGTLSKAIGVVGGYVAGKRELIEWLNHRGRPFLFSTALPPAAVAASIEAINILSESDALTRKLWDNAKYFKEKLKSLGFDTGKSETPITPVIIGEETKALEFSRKLFEEGVFAQGIVYPTVPKNKARVRTIVTAAHTKEDLDAALKAFEKVGKQLNII</sequence>
<dbReference type="SUPFAM" id="SSF53383">
    <property type="entry name" value="PLP-dependent transferases"/>
    <property type="match status" value="1"/>
</dbReference>
<dbReference type="EMBL" id="CP002466">
    <property type="protein sequence ID" value="ADV78914.1"/>
    <property type="molecule type" value="Genomic_DNA"/>
</dbReference>
<evidence type="ECO:0000313" key="14">
    <source>
        <dbReference type="EMBL" id="ADV78914.1"/>
    </source>
</evidence>
<dbReference type="InterPro" id="IPR004839">
    <property type="entry name" value="Aminotransferase_I/II_large"/>
</dbReference>
<accession>E8UUH7</accession>
<comment type="subunit">
    <text evidence="5 12">Homodimer.</text>
</comment>
<keyword evidence="8 11" id="KW-0663">Pyridoxal phosphate</keyword>
<feature type="domain" description="Aminotransferase class I/classII large" evidence="13">
    <location>
        <begin position="43"/>
        <end position="385"/>
    </location>
</feature>